<evidence type="ECO:0000256" key="6">
    <source>
        <dbReference type="ARBA" id="ARBA00023242"/>
    </source>
</evidence>
<dbReference type="GO" id="GO:0005730">
    <property type="term" value="C:nucleolus"/>
    <property type="evidence" value="ECO:0007669"/>
    <property type="project" value="UniProtKB-SubCell"/>
</dbReference>
<dbReference type="STRING" id="1071381.G8BRI7"/>
<keyword evidence="5" id="KW-0690">Ribosome biogenesis</keyword>
<dbReference type="GO" id="GO:0000027">
    <property type="term" value="P:ribosomal large subunit assembly"/>
    <property type="evidence" value="ECO:0007669"/>
    <property type="project" value="EnsemblFungi"/>
</dbReference>
<dbReference type="PANTHER" id="PTHR28127:SF1">
    <property type="entry name" value="RIBOSOME ASSEMBLY PROTEIN 3"/>
    <property type="match status" value="1"/>
</dbReference>
<keyword evidence="11" id="KW-1185">Reference proteome</keyword>
<sequence>MGEVSTAVKRKRNNKRRNKKRTAISDSDDSSFSDNEITESKDIVAGTNESETVNDEVKPEITQKYESLELSDNEISDIEMKDEAKEDNVIANDKYEEISNIEDIKNKLDSKKADNQLKNEYLNLLFTNYGDDVNSLREAPDFSTKSLSILANVLKDGTKMFDQDTLRSILETK</sequence>
<reference evidence="10 11" key="1">
    <citation type="journal article" date="2011" name="Proc. Natl. Acad. Sci. U.S.A.">
        <title>Evolutionary erosion of yeast sex chromosomes by mating-type switching accidents.</title>
        <authorList>
            <person name="Gordon J.L."/>
            <person name="Armisen D."/>
            <person name="Proux-Wera E."/>
            <person name="Oheigeartaigh S.S."/>
            <person name="Byrne K.P."/>
            <person name="Wolfe K.H."/>
        </authorList>
    </citation>
    <scope>NUCLEOTIDE SEQUENCE [LARGE SCALE GENOMIC DNA]</scope>
    <source>
        <strain evidence="11">ATCC 24235 / CBS 4417 / NBRC 1672 / NRRL Y-8282 / UCD 70-5</strain>
    </source>
</reference>
<dbReference type="GO" id="GO:0030687">
    <property type="term" value="C:preribosome, large subunit precursor"/>
    <property type="evidence" value="ECO:0007669"/>
    <property type="project" value="EnsemblFungi"/>
</dbReference>
<dbReference type="EMBL" id="HE612858">
    <property type="protein sequence ID" value="CCE62363.1"/>
    <property type="molecule type" value="Genomic_DNA"/>
</dbReference>
<comment type="function">
    <text evidence="1">Required for efficient biogenesis of the 60S ribosomal subunit.</text>
</comment>
<dbReference type="OrthoDB" id="69550at2759"/>
<evidence type="ECO:0000256" key="8">
    <source>
        <dbReference type="SAM" id="MobiDB-lite"/>
    </source>
</evidence>
<keyword evidence="7" id="KW-0687">Ribonucleoprotein</keyword>
<dbReference type="eggNOG" id="ENOG502S5DP">
    <property type="taxonomic scope" value="Eukaryota"/>
</dbReference>
<evidence type="ECO:0000256" key="5">
    <source>
        <dbReference type="ARBA" id="ARBA00022517"/>
    </source>
</evidence>
<dbReference type="RefSeq" id="XP_003684797.1">
    <property type="nucleotide sequence ID" value="XM_003684749.1"/>
</dbReference>
<evidence type="ECO:0000256" key="2">
    <source>
        <dbReference type="ARBA" id="ARBA00004604"/>
    </source>
</evidence>
<dbReference type="KEGG" id="tpf:TPHA_0C02080"/>
<keyword evidence="6" id="KW-0539">Nucleus</keyword>
<accession>G8BRI7</accession>
<proteinExistence type="inferred from homology"/>
<evidence type="ECO:0000256" key="3">
    <source>
        <dbReference type="ARBA" id="ARBA00006256"/>
    </source>
</evidence>
<gene>
    <name evidence="10" type="primary">TPHA0C02080</name>
    <name evidence="10" type="ordered locus">TPHA_0C02080</name>
</gene>
<comment type="subcellular location">
    <subcellularLocation>
        <location evidence="2">Nucleus</location>
        <location evidence="2">Nucleolus</location>
    </subcellularLocation>
</comment>
<dbReference type="PANTHER" id="PTHR28127">
    <property type="entry name" value="RIBOSOME ASSEMBLY PROTEIN 3"/>
    <property type="match status" value="1"/>
</dbReference>
<dbReference type="HOGENOM" id="CLU_119118_0_0_1"/>
<evidence type="ECO:0000259" key="9">
    <source>
        <dbReference type="Pfam" id="PF14615"/>
    </source>
</evidence>
<organism evidence="10 11">
    <name type="scientific">Tetrapisispora phaffii (strain ATCC 24235 / CBS 4417 / NBRC 1672 / NRRL Y-8282 / UCD 70-5)</name>
    <name type="common">Yeast</name>
    <name type="synonym">Fabospora phaffii</name>
    <dbReference type="NCBI Taxonomy" id="1071381"/>
    <lineage>
        <taxon>Eukaryota</taxon>
        <taxon>Fungi</taxon>
        <taxon>Dikarya</taxon>
        <taxon>Ascomycota</taxon>
        <taxon>Saccharomycotina</taxon>
        <taxon>Saccharomycetes</taxon>
        <taxon>Saccharomycetales</taxon>
        <taxon>Saccharomycetaceae</taxon>
        <taxon>Tetrapisispora</taxon>
    </lineage>
</organism>
<feature type="domain" description="Ribosome-assembly protein 3 C-terminal" evidence="9">
    <location>
        <begin position="117"/>
        <end position="162"/>
    </location>
</feature>
<evidence type="ECO:0000313" key="11">
    <source>
        <dbReference type="Proteomes" id="UP000005666"/>
    </source>
</evidence>
<comment type="similarity">
    <text evidence="3">Belongs to the RSA3 family.</text>
</comment>
<evidence type="ECO:0000256" key="7">
    <source>
        <dbReference type="ARBA" id="ARBA00023274"/>
    </source>
</evidence>
<dbReference type="InterPro" id="IPR028217">
    <property type="entry name" value="Rsa3_C"/>
</dbReference>
<name>G8BRI7_TETPH</name>
<evidence type="ECO:0000313" key="10">
    <source>
        <dbReference type="EMBL" id="CCE62363.1"/>
    </source>
</evidence>
<dbReference type="GeneID" id="11533930"/>
<dbReference type="OMA" id="DAHNNNK"/>
<evidence type="ECO:0000256" key="1">
    <source>
        <dbReference type="ARBA" id="ARBA00003035"/>
    </source>
</evidence>
<evidence type="ECO:0000256" key="4">
    <source>
        <dbReference type="ARBA" id="ARBA00015339"/>
    </source>
</evidence>
<feature type="compositionally biased region" description="Basic residues" evidence="8">
    <location>
        <begin position="8"/>
        <end position="22"/>
    </location>
</feature>
<dbReference type="InterPro" id="IPR051898">
    <property type="entry name" value="Ribosome_Assembly_3"/>
</dbReference>
<dbReference type="Pfam" id="PF14615">
    <property type="entry name" value="Rsa3"/>
    <property type="match status" value="1"/>
</dbReference>
<feature type="region of interest" description="Disordered" evidence="8">
    <location>
        <begin position="1"/>
        <end position="56"/>
    </location>
</feature>
<dbReference type="Proteomes" id="UP000005666">
    <property type="component" value="Chromosome 3"/>
</dbReference>
<protein>
    <recommendedName>
        <fullName evidence="4">Ribosome assembly protein 3</fullName>
    </recommendedName>
</protein>
<dbReference type="AlphaFoldDB" id="G8BRI7"/>